<accession>A0A6J1SAC7</accession>
<sequence>MSDSEEQSLLSSVFAEEKLESEAILVCENSSNAVVCMNNFQIFNSTPNLLRRSKSEPVLKCTDGPENISIQSEPIHKLQVSQIITGSQQSHSDLDAAQNYLETDSELSFGDLFRLKDSSRSQNHRDPVVVLWERSDKQENIENDIIVKFYLQGGEVFTQSFSKFSTVQEIKRVVSEMFKVPFRVLQLDQNNICLQDTLYVTEIAIERFGCVTLQLSSLEPERYPLVLNNVYPDLPTNDVLTVVVHSGEHVKEVIVEIENRAIIKPFLGGYRHKVTQLEYHHAFTQTAPRPSKVNIISRNTQTPGLSKIVETSKQKCTQTSQSNEDLKGNIIIIGDPERRLKKMEMENKTFEEKVLLIQRNLRSWLVRKMMMKMKEEYKRCILWEKQQMLQIKEEKEAKQKERDKAQTKPETRGHFELLYHNLEEWRKLETDRINNLGSIALRKSESFSVLEMEIQYINSIERQRIQLKAEKSRKEQEKLLETTSAPIKWRGVHGQILELDSLGTQQARCYKVLYDQLQKTNVSAEERIKILQDVKKIVLDRESSLTGELVSLLDREQHIVLRDIKNSNIDSLRDRIKYIFLEFIKDPGINPEARKYLPENKCQQVQTYKCLSCRNILPYNKFSLHSKANTFRKCHNCCWLREIGGPRVNVNPIRHILNAVRREELKQSSYTSVALIMQEQDFYHLIINIWLGHSAIGGSGSLEELRLSRWDFTQSWSPWNCILLTAAELKAHLRFPNPDQIYSSSFVKKIKQRHQMGRIYFSELAAYAIKRTPDNLRVSKMVRNINASKVLINMNLSELNEKDFK</sequence>
<evidence type="ECO:0000313" key="2">
    <source>
        <dbReference type="Proteomes" id="UP000504606"/>
    </source>
</evidence>
<dbReference type="GeneID" id="113206331"/>
<dbReference type="InterPro" id="IPR057887">
    <property type="entry name" value="IQUB_helical"/>
</dbReference>
<dbReference type="GO" id="GO:0060271">
    <property type="term" value="P:cilium assembly"/>
    <property type="evidence" value="ECO:0007669"/>
    <property type="project" value="TreeGrafter"/>
</dbReference>
<dbReference type="InterPro" id="IPR037695">
    <property type="entry name" value="IQUB"/>
</dbReference>
<organism evidence="2 3">
    <name type="scientific">Frankliniella occidentalis</name>
    <name type="common">Western flower thrips</name>
    <name type="synonym">Euthrips occidentalis</name>
    <dbReference type="NCBI Taxonomy" id="133901"/>
    <lineage>
        <taxon>Eukaryota</taxon>
        <taxon>Metazoa</taxon>
        <taxon>Ecdysozoa</taxon>
        <taxon>Arthropoda</taxon>
        <taxon>Hexapoda</taxon>
        <taxon>Insecta</taxon>
        <taxon>Pterygota</taxon>
        <taxon>Neoptera</taxon>
        <taxon>Paraneoptera</taxon>
        <taxon>Thysanoptera</taxon>
        <taxon>Terebrantia</taxon>
        <taxon>Thripoidea</taxon>
        <taxon>Thripidae</taxon>
        <taxon>Frankliniella</taxon>
    </lineage>
</organism>
<feature type="domain" description="IQ motif and ubiquitin-like" evidence="1">
    <location>
        <begin position="470"/>
        <end position="603"/>
    </location>
</feature>
<dbReference type="GO" id="GO:0031514">
    <property type="term" value="C:motile cilium"/>
    <property type="evidence" value="ECO:0007669"/>
    <property type="project" value="TreeGrafter"/>
</dbReference>
<dbReference type="Pfam" id="PF25805">
    <property type="entry name" value="IQUB"/>
    <property type="match status" value="1"/>
</dbReference>
<dbReference type="GO" id="GO:0030317">
    <property type="term" value="P:flagellated sperm motility"/>
    <property type="evidence" value="ECO:0007669"/>
    <property type="project" value="TreeGrafter"/>
</dbReference>
<keyword evidence="2" id="KW-1185">Reference proteome</keyword>
<dbReference type="GO" id="GO:0001669">
    <property type="term" value="C:acrosomal vesicle"/>
    <property type="evidence" value="ECO:0007669"/>
    <property type="project" value="TreeGrafter"/>
</dbReference>
<protein>
    <submittedName>
        <fullName evidence="3">IQ and ubiquitin-like domain-containing protein</fullName>
    </submittedName>
</protein>
<dbReference type="InterPro" id="IPR029071">
    <property type="entry name" value="Ubiquitin-like_domsf"/>
</dbReference>
<dbReference type="OrthoDB" id="10265862at2759"/>
<dbReference type="PANTHER" id="PTHR21074">
    <property type="entry name" value="IQ AND UBIQUITIN-LIKE DOMAIN-CONTAINING PROTEIN"/>
    <property type="match status" value="1"/>
</dbReference>
<dbReference type="PANTHER" id="PTHR21074:SF0">
    <property type="entry name" value="IQ AND UBIQUITIN-LIKE DOMAIN-CONTAINING PROTEIN"/>
    <property type="match status" value="1"/>
</dbReference>
<dbReference type="PROSITE" id="PS50096">
    <property type="entry name" value="IQ"/>
    <property type="match status" value="1"/>
</dbReference>
<gene>
    <name evidence="3" type="primary">LOC113206331</name>
</gene>
<reference evidence="3" key="1">
    <citation type="submission" date="2025-08" db="UniProtKB">
        <authorList>
            <consortium name="RefSeq"/>
        </authorList>
    </citation>
    <scope>IDENTIFICATION</scope>
    <source>
        <tissue evidence="3">Whole organism</tissue>
    </source>
</reference>
<dbReference type="RefSeq" id="XP_026278144.1">
    <property type="nucleotide sequence ID" value="XM_026422359.2"/>
</dbReference>
<proteinExistence type="predicted"/>
<dbReference type="AlphaFoldDB" id="A0A6J1SAC7"/>
<dbReference type="KEGG" id="foc:113206331"/>
<dbReference type="SUPFAM" id="SSF54236">
    <property type="entry name" value="Ubiquitin-like"/>
    <property type="match status" value="1"/>
</dbReference>
<dbReference type="Proteomes" id="UP000504606">
    <property type="component" value="Unplaced"/>
</dbReference>
<evidence type="ECO:0000313" key="3">
    <source>
        <dbReference type="RefSeq" id="XP_026278144.1"/>
    </source>
</evidence>
<name>A0A6J1SAC7_FRAOC</name>
<evidence type="ECO:0000259" key="1">
    <source>
        <dbReference type="Pfam" id="PF25805"/>
    </source>
</evidence>